<reference evidence="2 3" key="1">
    <citation type="submission" date="2019-03" db="EMBL/GenBank/DDBJ databases">
        <title>Genomic Encyclopedia of Type Strains, Phase IV (KMG-V): Genome sequencing to study the core and pangenomes of soil and plant-associated prokaryotes.</title>
        <authorList>
            <person name="Whitman W."/>
        </authorList>
    </citation>
    <scope>NUCLEOTIDE SEQUENCE [LARGE SCALE GENOMIC DNA]</scope>
    <source>
        <strain evidence="2 3">FB403</strain>
    </source>
</reference>
<keyword evidence="1" id="KW-1133">Transmembrane helix</keyword>
<evidence type="ECO:0000313" key="2">
    <source>
        <dbReference type="EMBL" id="TCU13264.1"/>
    </source>
</evidence>
<organism evidence="2 3">
    <name type="scientific">Rhizobium laguerreae</name>
    <dbReference type="NCBI Taxonomy" id="1076926"/>
    <lineage>
        <taxon>Bacteria</taxon>
        <taxon>Pseudomonadati</taxon>
        <taxon>Pseudomonadota</taxon>
        <taxon>Alphaproteobacteria</taxon>
        <taxon>Hyphomicrobiales</taxon>
        <taxon>Rhizobiaceae</taxon>
        <taxon>Rhizobium/Agrobacterium group</taxon>
        <taxon>Rhizobium</taxon>
    </lineage>
</organism>
<keyword evidence="1" id="KW-0812">Transmembrane</keyword>
<dbReference type="EMBL" id="SMBI01000027">
    <property type="protein sequence ID" value="TCU13264.1"/>
    <property type="molecule type" value="Genomic_DNA"/>
</dbReference>
<feature type="transmembrane region" description="Helical" evidence="1">
    <location>
        <begin position="12"/>
        <end position="34"/>
    </location>
</feature>
<keyword evidence="1" id="KW-0472">Membrane</keyword>
<proteinExistence type="predicted"/>
<accession>A0AAX2QC85</accession>
<evidence type="ECO:0000313" key="3">
    <source>
        <dbReference type="Proteomes" id="UP000295021"/>
    </source>
</evidence>
<protein>
    <submittedName>
        <fullName evidence="2">Uncharacterized protein</fullName>
    </submittedName>
</protein>
<gene>
    <name evidence="2" type="ORF">EV131_12713</name>
</gene>
<sequence length="51" mass="5280">MDQGSSPWLLSSYVGAVIIIGLIITAGSISMWWLSGGDDAASSPSEIGEPR</sequence>
<dbReference type="AlphaFoldDB" id="A0AAX2QC85"/>
<evidence type="ECO:0000256" key="1">
    <source>
        <dbReference type="SAM" id="Phobius"/>
    </source>
</evidence>
<comment type="caution">
    <text evidence="2">The sequence shown here is derived from an EMBL/GenBank/DDBJ whole genome shotgun (WGS) entry which is preliminary data.</text>
</comment>
<name>A0AAX2QC85_9HYPH</name>
<dbReference type="Proteomes" id="UP000295021">
    <property type="component" value="Unassembled WGS sequence"/>
</dbReference>